<evidence type="ECO:0000256" key="2">
    <source>
        <dbReference type="ARBA" id="ARBA00002933"/>
    </source>
</evidence>
<evidence type="ECO:0000256" key="8">
    <source>
        <dbReference type="ARBA" id="ARBA00022763"/>
    </source>
</evidence>
<dbReference type="PANTHER" id="PTHR42944:SF1">
    <property type="entry name" value="ADENINE DNA GLYCOSYLASE"/>
    <property type="match status" value="1"/>
</dbReference>
<comment type="catalytic activity">
    <reaction evidence="1 14">
        <text>Hydrolyzes free adenine bases from 7,8-dihydro-8-oxoguanine:adenine mismatched double-stranded DNA, leaving an apurinic site.</text>
        <dbReference type="EC" id="3.2.2.31"/>
    </reaction>
</comment>
<evidence type="ECO:0000256" key="10">
    <source>
        <dbReference type="ARBA" id="ARBA00023004"/>
    </source>
</evidence>
<evidence type="ECO:0000256" key="5">
    <source>
        <dbReference type="ARBA" id="ARBA00022023"/>
    </source>
</evidence>
<gene>
    <name evidence="16" type="ORF">EDC14_101679</name>
</gene>
<evidence type="ECO:0000259" key="15">
    <source>
        <dbReference type="SMART" id="SM00478"/>
    </source>
</evidence>
<reference evidence="16 17" key="1">
    <citation type="submission" date="2019-03" db="EMBL/GenBank/DDBJ databases">
        <title>Genomic Encyclopedia of Type Strains, Phase IV (KMG-IV): sequencing the most valuable type-strain genomes for metagenomic binning, comparative biology and taxonomic classification.</title>
        <authorList>
            <person name="Goeker M."/>
        </authorList>
    </citation>
    <scope>NUCLEOTIDE SEQUENCE [LARGE SCALE GENOMIC DNA]</scope>
    <source>
        <strain evidence="16 17">LX-B</strain>
    </source>
</reference>
<dbReference type="RefSeq" id="WP_165908017.1">
    <property type="nucleotide sequence ID" value="NZ_SLUN01000016.1"/>
</dbReference>
<keyword evidence="8 14" id="KW-0227">DNA damage</keyword>
<evidence type="ECO:0000313" key="16">
    <source>
        <dbReference type="EMBL" id="TCL65949.1"/>
    </source>
</evidence>
<dbReference type="Gene3D" id="3.90.79.10">
    <property type="entry name" value="Nucleoside Triphosphate Pyrophosphohydrolase"/>
    <property type="match status" value="1"/>
</dbReference>
<dbReference type="Pfam" id="PF00730">
    <property type="entry name" value="HhH-GPD"/>
    <property type="match status" value="1"/>
</dbReference>
<dbReference type="SUPFAM" id="SSF55811">
    <property type="entry name" value="Nudix"/>
    <property type="match status" value="1"/>
</dbReference>
<dbReference type="FunFam" id="1.10.340.30:FF:000002">
    <property type="entry name" value="Adenine DNA glycosylase"/>
    <property type="match status" value="1"/>
</dbReference>
<evidence type="ECO:0000256" key="12">
    <source>
        <dbReference type="ARBA" id="ARBA00023204"/>
    </source>
</evidence>
<sequence>MRQESVQEQAVEVQDGPGSFGGDVLAWYRGNARSLPWRDTRDPYAIWVSEVMLQQTRVETVIPYYHRFLEQFPTIADLAAAPEEAVLKVWEGLGYYRRVKLFQQGARQVVAEYGGQLPAEPEQLAALPGIGSYMVGALASIAFNRPVPAVDGNVIRLVSRLLAFPEDSTTGRSRRIFTDWIQARFPAGAARDFTQGLMELGALICLPKAPRCDGCPVRRHCRAMAAGDPERFPVKKTARPIPTERRIVLCINWNDRRLFVRRPDRGLLAGFWEYPNLLDGPATDAARLAAAWTGEQLGRELAFAKRSELTQVFTHRRWEIELWEAEWSQAEPPATPLGGAWLSRVEASALPRVAFLRQWD</sequence>
<dbReference type="GO" id="GO:0046872">
    <property type="term" value="F:metal ion binding"/>
    <property type="evidence" value="ECO:0007669"/>
    <property type="project" value="UniProtKB-UniRule"/>
</dbReference>
<keyword evidence="9" id="KW-0378">Hydrolase</keyword>
<dbReference type="CDD" id="cd03431">
    <property type="entry name" value="NUDIX_DNA_Glycosylase_C-MutY"/>
    <property type="match status" value="1"/>
</dbReference>
<feature type="domain" description="HhH-GPD" evidence="15">
    <location>
        <begin position="52"/>
        <end position="203"/>
    </location>
</feature>
<dbReference type="InterPro" id="IPR011257">
    <property type="entry name" value="DNA_glycosylase"/>
</dbReference>
<comment type="cofactor">
    <cofactor evidence="14">
        <name>[4Fe-4S] cluster</name>
        <dbReference type="ChEBI" id="CHEBI:49883"/>
    </cofactor>
    <text evidence="14">Binds 1 [4Fe-4S] cluster.</text>
</comment>
<accession>A0A4R1RIX5</accession>
<dbReference type="Gene3D" id="1.10.340.30">
    <property type="entry name" value="Hypothetical protein, domain 2"/>
    <property type="match status" value="1"/>
</dbReference>
<dbReference type="GO" id="GO:0000701">
    <property type="term" value="F:purine-specific mismatch base pair DNA N-glycosylase activity"/>
    <property type="evidence" value="ECO:0007669"/>
    <property type="project" value="UniProtKB-EC"/>
</dbReference>
<name>A0A4R1RIX5_HYDET</name>
<evidence type="ECO:0000256" key="3">
    <source>
        <dbReference type="ARBA" id="ARBA00008343"/>
    </source>
</evidence>
<keyword evidence="10 14" id="KW-0408">Iron</keyword>
<dbReference type="SMART" id="SM00478">
    <property type="entry name" value="ENDO3c"/>
    <property type="match status" value="1"/>
</dbReference>
<dbReference type="GO" id="GO:0034039">
    <property type="term" value="F:8-oxo-7,8-dihydroguanine DNA N-glycosylase activity"/>
    <property type="evidence" value="ECO:0007669"/>
    <property type="project" value="TreeGrafter"/>
</dbReference>
<dbReference type="Gene3D" id="1.10.1670.10">
    <property type="entry name" value="Helix-hairpin-Helix base-excision DNA repair enzymes (C-terminal)"/>
    <property type="match status" value="1"/>
</dbReference>
<evidence type="ECO:0000256" key="1">
    <source>
        <dbReference type="ARBA" id="ARBA00000843"/>
    </source>
</evidence>
<dbReference type="GO" id="GO:0006298">
    <property type="term" value="P:mismatch repair"/>
    <property type="evidence" value="ECO:0007669"/>
    <property type="project" value="TreeGrafter"/>
</dbReference>
<keyword evidence="12" id="KW-0234">DNA repair</keyword>
<dbReference type="InterPro" id="IPR005760">
    <property type="entry name" value="A/G_AdeGlyc_MutY"/>
</dbReference>
<keyword evidence="13 14" id="KW-0326">Glycosidase</keyword>
<keyword evidence="11" id="KW-0411">Iron-sulfur</keyword>
<evidence type="ECO:0000256" key="4">
    <source>
        <dbReference type="ARBA" id="ARBA00012045"/>
    </source>
</evidence>
<keyword evidence="17" id="KW-1185">Reference proteome</keyword>
<evidence type="ECO:0000256" key="14">
    <source>
        <dbReference type="RuleBase" id="RU365096"/>
    </source>
</evidence>
<evidence type="ECO:0000256" key="13">
    <source>
        <dbReference type="ARBA" id="ARBA00023295"/>
    </source>
</evidence>
<keyword evidence="7" id="KW-0479">Metal-binding</keyword>
<dbReference type="Pfam" id="PF00633">
    <property type="entry name" value="HHH"/>
    <property type="match status" value="1"/>
</dbReference>
<dbReference type="CDD" id="cd00056">
    <property type="entry name" value="ENDO3c"/>
    <property type="match status" value="1"/>
</dbReference>
<dbReference type="InterPro" id="IPR023170">
    <property type="entry name" value="HhH_base_excis_C"/>
</dbReference>
<dbReference type="PANTHER" id="PTHR42944">
    <property type="entry name" value="ADENINE DNA GLYCOSYLASE"/>
    <property type="match status" value="1"/>
</dbReference>
<proteinExistence type="inferred from homology"/>
<dbReference type="InterPro" id="IPR015797">
    <property type="entry name" value="NUDIX_hydrolase-like_dom_sf"/>
</dbReference>
<dbReference type="NCBIfam" id="TIGR01084">
    <property type="entry name" value="mutY"/>
    <property type="match status" value="1"/>
</dbReference>
<comment type="similarity">
    <text evidence="3 14">Belongs to the Nth/MutY family.</text>
</comment>
<evidence type="ECO:0000256" key="6">
    <source>
        <dbReference type="ARBA" id="ARBA00022485"/>
    </source>
</evidence>
<dbReference type="InterPro" id="IPR000445">
    <property type="entry name" value="HhH_motif"/>
</dbReference>
<protein>
    <recommendedName>
        <fullName evidence="5 14">Adenine DNA glycosylase</fullName>
        <ecNumber evidence="4 14">3.2.2.31</ecNumber>
    </recommendedName>
</protein>
<keyword evidence="6" id="KW-0004">4Fe-4S</keyword>
<dbReference type="Proteomes" id="UP000295008">
    <property type="component" value="Unassembled WGS sequence"/>
</dbReference>
<evidence type="ECO:0000256" key="9">
    <source>
        <dbReference type="ARBA" id="ARBA00022801"/>
    </source>
</evidence>
<dbReference type="EMBL" id="SLUN01000016">
    <property type="protein sequence ID" value="TCL65949.1"/>
    <property type="molecule type" value="Genomic_DNA"/>
</dbReference>
<dbReference type="AlphaFoldDB" id="A0A4R1RIX5"/>
<comment type="caution">
    <text evidence="16">The sequence shown here is derived from an EMBL/GenBank/DDBJ whole genome shotgun (WGS) entry which is preliminary data.</text>
</comment>
<dbReference type="GO" id="GO:0032357">
    <property type="term" value="F:oxidized purine DNA binding"/>
    <property type="evidence" value="ECO:0007669"/>
    <property type="project" value="TreeGrafter"/>
</dbReference>
<evidence type="ECO:0000256" key="11">
    <source>
        <dbReference type="ARBA" id="ARBA00023014"/>
    </source>
</evidence>
<comment type="function">
    <text evidence="2">Adenine glycosylase active on G-A mispairs. MutY also corrects error-prone DNA synthesis past GO lesions which are due to the oxidatively damaged form of guanine: 7,8-dihydro-8-oxoguanine (8-oxo-dGTP).</text>
</comment>
<evidence type="ECO:0000256" key="7">
    <source>
        <dbReference type="ARBA" id="ARBA00022723"/>
    </source>
</evidence>
<dbReference type="SUPFAM" id="SSF48150">
    <property type="entry name" value="DNA-glycosylase"/>
    <property type="match status" value="1"/>
</dbReference>
<dbReference type="Pfam" id="PF14815">
    <property type="entry name" value="NUDIX_4"/>
    <property type="match status" value="1"/>
</dbReference>
<dbReference type="InterPro" id="IPR003265">
    <property type="entry name" value="HhH-GPD_domain"/>
</dbReference>
<dbReference type="EC" id="3.2.2.31" evidence="4 14"/>
<dbReference type="GO" id="GO:0006284">
    <property type="term" value="P:base-excision repair"/>
    <property type="evidence" value="ECO:0007669"/>
    <property type="project" value="UniProtKB-UniRule"/>
</dbReference>
<dbReference type="InterPro" id="IPR029119">
    <property type="entry name" value="MutY_C"/>
</dbReference>
<dbReference type="GO" id="GO:0051539">
    <property type="term" value="F:4 iron, 4 sulfur cluster binding"/>
    <property type="evidence" value="ECO:0007669"/>
    <property type="project" value="UniProtKB-UniRule"/>
</dbReference>
<dbReference type="InterPro" id="IPR044298">
    <property type="entry name" value="MIG/MutY"/>
</dbReference>
<dbReference type="GO" id="GO:0035485">
    <property type="term" value="F:adenine/guanine mispair binding"/>
    <property type="evidence" value="ECO:0007669"/>
    <property type="project" value="TreeGrafter"/>
</dbReference>
<evidence type="ECO:0000313" key="17">
    <source>
        <dbReference type="Proteomes" id="UP000295008"/>
    </source>
</evidence>
<organism evidence="16 17">
    <name type="scientific">Hydrogenispora ethanolica</name>
    <dbReference type="NCBI Taxonomy" id="1082276"/>
    <lineage>
        <taxon>Bacteria</taxon>
        <taxon>Bacillati</taxon>
        <taxon>Bacillota</taxon>
        <taxon>Hydrogenispora</taxon>
    </lineage>
</organism>